<feature type="signal peptide" evidence="2">
    <location>
        <begin position="1"/>
        <end position="38"/>
    </location>
</feature>
<dbReference type="KEGG" id="sroi:IAG44_04625"/>
<organism evidence="4 5">
    <name type="scientific">Streptomyces roseirectus</name>
    <dbReference type="NCBI Taxonomy" id="2768066"/>
    <lineage>
        <taxon>Bacteria</taxon>
        <taxon>Bacillati</taxon>
        <taxon>Actinomycetota</taxon>
        <taxon>Actinomycetes</taxon>
        <taxon>Kitasatosporales</taxon>
        <taxon>Streptomycetaceae</taxon>
        <taxon>Streptomyces</taxon>
    </lineage>
</organism>
<dbReference type="Proteomes" id="UP000516052">
    <property type="component" value="Chromosome"/>
</dbReference>
<dbReference type="Gene3D" id="2.60.40.10">
    <property type="entry name" value="Immunoglobulins"/>
    <property type="match status" value="1"/>
</dbReference>
<name>A0A7H0I7P9_9ACTN</name>
<feature type="region of interest" description="Disordered" evidence="1">
    <location>
        <begin position="382"/>
        <end position="412"/>
    </location>
</feature>
<gene>
    <name evidence="4" type="ORF">IAG44_04625</name>
</gene>
<dbReference type="EMBL" id="CP060828">
    <property type="protein sequence ID" value="QNP68815.1"/>
    <property type="molecule type" value="Genomic_DNA"/>
</dbReference>
<keyword evidence="2" id="KW-0732">Signal</keyword>
<dbReference type="Gene3D" id="3.20.20.80">
    <property type="entry name" value="Glycosidases"/>
    <property type="match status" value="1"/>
</dbReference>
<evidence type="ECO:0000259" key="3">
    <source>
        <dbReference type="Pfam" id="PF03644"/>
    </source>
</evidence>
<dbReference type="InterPro" id="IPR013783">
    <property type="entry name" value="Ig-like_fold"/>
</dbReference>
<proteinExistence type="predicted"/>
<evidence type="ECO:0000313" key="4">
    <source>
        <dbReference type="EMBL" id="QNP68815.1"/>
    </source>
</evidence>
<protein>
    <recommendedName>
        <fullName evidence="3">Cytosolic endo-beta-N-acetylglucosaminidase TIM barrel domain-containing protein</fullName>
    </recommendedName>
</protein>
<dbReference type="InterPro" id="IPR032979">
    <property type="entry name" value="ENGase"/>
</dbReference>
<feature type="compositionally biased region" description="Basic and acidic residues" evidence="1">
    <location>
        <begin position="391"/>
        <end position="402"/>
    </location>
</feature>
<dbReference type="PROSITE" id="PS51318">
    <property type="entry name" value="TAT"/>
    <property type="match status" value="1"/>
</dbReference>
<evidence type="ECO:0000256" key="1">
    <source>
        <dbReference type="SAM" id="MobiDB-lite"/>
    </source>
</evidence>
<reference evidence="4 5" key="1">
    <citation type="submission" date="2020-08" db="EMBL/GenBank/DDBJ databases">
        <title>A novel species.</title>
        <authorList>
            <person name="Gao J."/>
        </authorList>
    </citation>
    <scope>NUCLEOTIDE SEQUENCE [LARGE SCALE GENOMIC DNA]</scope>
    <source>
        <strain evidence="4 5">CRXT-G-22</strain>
    </source>
</reference>
<dbReference type="InterPro" id="IPR006311">
    <property type="entry name" value="TAT_signal"/>
</dbReference>
<feature type="domain" description="Cytosolic endo-beta-N-acetylglucosaminidase TIM barrel" evidence="3">
    <location>
        <begin position="125"/>
        <end position="442"/>
    </location>
</feature>
<dbReference type="AlphaFoldDB" id="A0A7H0I7P9"/>
<sequence length="706" mass="76686">MPVDASGPLSRPLRRRGFLQAAGAGLLATALPATAVHAQSLAAAGFGPEPPLMHGYSGPQIKAWRPETDRHARYLRSRVPLAARIAPFEPTQARRGLDPRPRLAVLANDYVQPAWETEGYPYGPVAEAYALRFWQYPDVYASWHGLPLDGRHTEPVPPYGLLNLPNPGYTDAAHRNGVLSLGCWFWPRPENFADIVERTPQGTFPLADQLIAMAQHFGFDGYFVNQEATITAAQARLLLEMLGYLARTAPPGFHLQWYDSLTVDGRISYQNEFNQVNSPWIVNGGQRVNSSVFLNYWWNSAKIQASATHARSLGLDPFEVVYAGSEIGMYRFAQPYDPRAIFPDGGAPRTSWAFLGSEMVWYTVDGDKSTLARQAPAYARERQLWSGPAEDPSRTGRTRQPDSGRPLDPAGWDGTAHHIVEKSAIGRLPFVTRFCTGTGERFFVDGVQAGDRPWFDIGVQDLLPTWQWWIRDGAGAPSTAIRADYDHTVAYDGGNSLRLSGALGPSASAVVRLFKTRLPLTASSTASLVHRGSTGSAVLRLGLVFEDAPADTVWLNSGAVGAGWSRWTGDLGAWAGRTVAAVHVSLLAGGSGAPGIALHLGELRIADAGPDPAPGCPTGFAVERAVRAGDAASVYLTWDFVPDQVARYDLFRRTSGGRRWLGRTYDGAYCVSPLDRAGDGATTVLELEAVSVTGRRSCSATTELTW</sequence>
<dbReference type="PANTHER" id="PTHR13246:SF1">
    <property type="entry name" value="CYTOSOLIC ENDO-BETA-N-ACETYLGLUCOSAMINIDASE"/>
    <property type="match status" value="1"/>
</dbReference>
<dbReference type="Gene3D" id="2.60.120.260">
    <property type="entry name" value="Galactose-binding domain-like"/>
    <property type="match status" value="1"/>
</dbReference>
<evidence type="ECO:0000256" key="2">
    <source>
        <dbReference type="SAM" id="SignalP"/>
    </source>
</evidence>
<dbReference type="GO" id="GO:0005975">
    <property type="term" value="P:carbohydrate metabolic process"/>
    <property type="evidence" value="ECO:0007669"/>
    <property type="project" value="UniProtKB-ARBA"/>
</dbReference>
<evidence type="ECO:0000313" key="5">
    <source>
        <dbReference type="Proteomes" id="UP000516052"/>
    </source>
</evidence>
<dbReference type="PANTHER" id="PTHR13246">
    <property type="entry name" value="ENDO BETA N-ACETYLGLUCOSAMINIDASE"/>
    <property type="match status" value="1"/>
</dbReference>
<dbReference type="Pfam" id="PF03644">
    <property type="entry name" value="Glyco_hydro_85"/>
    <property type="match status" value="1"/>
</dbReference>
<dbReference type="RefSeq" id="WP_187745854.1">
    <property type="nucleotide sequence ID" value="NZ_CP060828.1"/>
</dbReference>
<dbReference type="InterPro" id="IPR005201">
    <property type="entry name" value="TIM_ENGase"/>
</dbReference>
<feature type="chain" id="PRO_5028798549" description="Cytosolic endo-beta-N-acetylglucosaminidase TIM barrel domain-containing protein" evidence="2">
    <location>
        <begin position="39"/>
        <end position="706"/>
    </location>
</feature>
<keyword evidence="5" id="KW-1185">Reference proteome</keyword>
<accession>A0A7H0I7P9</accession>
<dbReference type="GO" id="GO:0033925">
    <property type="term" value="F:mannosyl-glycoprotein endo-beta-N-acetylglucosaminidase activity"/>
    <property type="evidence" value="ECO:0007669"/>
    <property type="project" value="InterPro"/>
</dbReference>
<dbReference type="GO" id="GO:0005829">
    <property type="term" value="C:cytosol"/>
    <property type="evidence" value="ECO:0007669"/>
    <property type="project" value="UniProtKB-SubCell"/>
</dbReference>